<dbReference type="AlphaFoldDB" id="A0A2R6WUA2"/>
<gene>
    <name evidence="2" type="ORF">MARPO_0057s0056</name>
</gene>
<accession>A0A2R6WUA2</accession>
<evidence type="ECO:0000256" key="1">
    <source>
        <dbReference type="SAM" id="MobiDB-lite"/>
    </source>
</evidence>
<reference evidence="3" key="1">
    <citation type="journal article" date="2017" name="Cell">
        <title>Insights into land plant evolution garnered from the Marchantia polymorpha genome.</title>
        <authorList>
            <person name="Bowman J.L."/>
            <person name="Kohchi T."/>
            <person name="Yamato K.T."/>
            <person name="Jenkins J."/>
            <person name="Shu S."/>
            <person name="Ishizaki K."/>
            <person name="Yamaoka S."/>
            <person name="Nishihama R."/>
            <person name="Nakamura Y."/>
            <person name="Berger F."/>
            <person name="Adam C."/>
            <person name="Aki S.S."/>
            <person name="Althoff F."/>
            <person name="Araki T."/>
            <person name="Arteaga-Vazquez M.A."/>
            <person name="Balasubrmanian S."/>
            <person name="Barry K."/>
            <person name="Bauer D."/>
            <person name="Boehm C.R."/>
            <person name="Briginshaw L."/>
            <person name="Caballero-Perez J."/>
            <person name="Catarino B."/>
            <person name="Chen F."/>
            <person name="Chiyoda S."/>
            <person name="Chovatia M."/>
            <person name="Davies K.M."/>
            <person name="Delmans M."/>
            <person name="Demura T."/>
            <person name="Dierschke T."/>
            <person name="Dolan L."/>
            <person name="Dorantes-Acosta A.E."/>
            <person name="Eklund D.M."/>
            <person name="Florent S.N."/>
            <person name="Flores-Sandoval E."/>
            <person name="Fujiyama A."/>
            <person name="Fukuzawa H."/>
            <person name="Galik B."/>
            <person name="Grimanelli D."/>
            <person name="Grimwood J."/>
            <person name="Grossniklaus U."/>
            <person name="Hamada T."/>
            <person name="Haseloff J."/>
            <person name="Hetherington A.J."/>
            <person name="Higo A."/>
            <person name="Hirakawa Y."/>
            <person name="Hundley H.N."/>
            <person name="Ikeda Y."/>
            <person name="Inoue K."/>
            <person name="Inoue S.I."/>
            <person name="Ishida S."/>
            <person name="Jia Q."/>
            <person name="Kakita M."/>
            <person name="Kanazawa T."/>
            <person name="Kawai Y."/>
            <person name="Kawashima T."/>
            <person name="Kennedy M."/>
            <person name="Kinose K."/>
            <person name="Kinoshita T."/>
            <person name="Kohara Y."/>
            <person name="Koide E."/>
            <person name="Komatsu K."/>
            <person name="Kopischke S."/>
            <person name="Kubo M."/>
            <person name="Kyozuka J."/>
            <person name="Lagercrantz U."/>
            <person name="Lin S.S."/>
            <person name="Lindquist E."/>
            <person name="Lipzen A.M."/>
            <person name="Lu C.W."/>
            <person name="De Luna E."/>
            <person name="Martienssen R.A."/>
            <person name="Minamino N."/>
            <person name="Mizutani M."/>
            <person name="Mizutani M."/>
            <person name="Mochizuki N."/>
            <person name="Monte I."/>
            <person name="Mosher R."/>
            <person name="Nagasaki H."/>
            <person name="Nakagami H."/>
            <person name="Naramoto S."/>
            <person name="Nishitani K."/>
            <person name="Ohtani M."/>
            <person name="Okamoto T."/>
            <person name="Okumura M."/>
            <person name="Phillips J."/>
            <person name="Pollak B."/>
            <person name="Reinders A."/>
            <person name="Rovekamp M."/>
            <person name="Sano R."/>
            <person name="Sawa S."/>
            <person name="Schmid M.W."/>
            <person name="Shirakawa M."/>
            <person name="Solano R."/>
            <person name="Spunde A."/>
            <person name="Suetsugu N."/>
            <person name="Sugano S."/>
            <person name="Sugiyama A."/>
            <person name="Sun R."/>
            <person name="Suzuki Y."/>
            <person name="Takenaka M."/>
            <person name="Takezawa D."/>
            <person name="Tomogane H."/>
            <person name="Tsuzuki M."/>
            <person name="Ueda T."/>
            <person name="Umeda M."/>
            <person name="Ward J.M."/>
            <person name="Watanabe Y."/>
            <person name="Yazaki K."/>
            <person name="Yokoyama R."/>
            <person name="Yoshitake Y."/>
            <person name="Yotsui I."/>
            <person name="Zachgo S."/>
            <person name="Schmutz J."/>
        </authorList>
    </citation>
    <scope>NUCLEOTIDE SEQUENCE [LARGE SCALE GENOMIC DNA]</scope>
    <source>
        <strain evidence="3">Tak-1</strain>
    </source>
</reference>
<dbReference type="Proteomes" id="UP000244005">
    <property type="component" value="Unassembled WGS sequence"/>
</dbReference>
<protein>
    <submittedName>
        <fullName evidence="2">Uncharacterized protein</fullName>
    </submittedName>
</protein>
<organism evidence="2 3">
    <name type="scientific">Marchantia polymorpha</name>
    <name type="common">Common liverwort</name>
    <name type="synonym">Marchantia aquatica</name>
    <dbReference type="NCBI Taxonomy" id="3197"/>
    <lineage>
        <taxon>Eukaryota</taxon>
        <taxon>Viridiplantae</taxon>
        <taxon>Streptophyta</taxon>
        <taxon>Embryophyta</taxon>
        <taxon>Marchantiophyta</taxon>
        <taxon>Marchantiopsida</taxon>
        <taxon>Marchantiidae</taxon>
        <taxon>Marchantiales</taxon>
        <taxon>Marchantiaceae</taxon>
        <taxon>Marchantia</taxon>
    </lineage>
</organism>
<name>A0A2R6WUA2_MARPO</name>
<sequence length="76" mass="8777">MLARTALQYREALASGAWRNMRSRFLHLLSNACKFKEALKYESILLAAGDDGDPATSHRRARNDLPRAEWKRMESR</sequence>
<feature type="region of interest" description="Disordered" evidence="1">
    <location>
        <begin position="49"/>
        <end position="76"/>
    </location>
</feature>
<dbReference type="EMBL" id="KZ772729">
    <property type="protein sequence ID" value="PTQ37420.1"/>
    <property type="molecule type" value="Genomic_DNA"/>
</dbReference>
<evidence type="ECO:0000313" key="2">
    <source>
        <dbReference type="EMBL" id="PTQ37420.1"/>
    </source>
</evidence>
<feature type="compositionally biased region" description="Basic and acidic residues" evidence="1">
    <location>
        <begin position="62"/>
        <end position="76"/>
    </location>
</feature>
<keyword evidence="3" id="KW-1185">Reference proteome</keyword>
<evidence type="ECO:0000313" key="3">
    <source>
        <dbReference type="Proteomes" id="UP000244005"/>
    </source>
</evidence>
<dbReference type="Gramene" id="Mp7g06150.1">
    <property type="protein sequence ID" value="Mp7g06150.1.cds1"/>
    <property type="gene ID" value="Mp7g06150"/>
</dbReference>
<proteinExistence type="predicted"/>